<proteinExistence type="predicted"/>
<organism evidence="2 3">
    <name type="scientific">Noviherbaspirillum galbum</name>
    <dbReference type="NCBI Taxonomy" id="2709383"/>
    <lineage>
        <taxon>Bacteria</taxon>
        <taxon>Pseudomonadati</taxon>
        <taxon>Pseudomonadota</taxon>
        <taxon>Betaproteobacteria</taxon>
        <taxon>Burkholderiales</taxon>
        <taxon>Oxalobacteraceae</taxon>
        <taxon>Noviherbaspirillum</taxon>
    </lineage>
</organism>
<accession>A0A6B3SH06</accession>
<sequence>MRKIIERSPSMETSVSVGLDIGHSAPKSVWANSLHPGEHHTDSFPTFVIKAFELGQDTPSTSAMTVEIDGEKYFIGETARRQGRMERFTGLDEDWIHSAKHDALVVGAFQRVLANIATRQPTPPSHFEVVVGLPSGLFMAQRDALRERVTARLSKLLKDGQTIAVRPQDQAFGPLQEIMFTQDGKINPSRDLENESWGAIEVGQFSTDFSLFEQGERIESAAGSCSGMYTVYERLAPQLKKAKLPNDFLALDMAVRTGEIKIFNDVTDVREMVANSVAPLIDEIIETATVRFGTRRNYLTGLVIAGGGAPLMLDRLKEFIPCARMPELPRFSVAEGFCRLGLHAASIAKQ</sequence>
<evidence type="ECO:0000313" key="3">
    <source>
        <dbReference type="Proteomes" id="UP000482155"/>
    </source>
</evidence>
<protein>
    <submittedName>
        <fullName evidence="2">ParM/StbA family protein</fullName>
    </submittedName>
</protein>
<dbReference type="Pfam" id="PF17989">
    <property type="entry name" value="ALP_N"/>
    <property type="match status" value="1"/>
</dbReference>
<keyword evidence="3" id="KW-1185">Reference proteome</keyword>
<evidence type="ECO:0000313" key="2">
    <source>
        <dbReference type="EMBL" id="NEX60134.1"/>
    </source>
</evidence>
<feature type="domain" description="Actin-like protein N-terminal" evidence="1">
    <location>
        <begin position="18"/>
        <end position="153"/>
    </location>
</feature>
<dbReference type="Gene3D" id="3.30.420.40">
    <property type="match status" value="2"/>
</dbReference>
<dbReference type="InterPro" id="IPR040607">
    <property type="entry name" value="ALP_N"/>
</dbReference>
<dbReference type="Proteomes" id="UP000482155">
    <property type="component" value="Unassembled WGS sequence"/>
</dbReference>
<evidence type="ECO:0000259" key="1">
    <source>
        <dbReference type="Pfam" id="PF17989"/>
    </source>
</evidence>
<dbReference type="SUPFAM" id="SSF53067">
    <property type="entry name" value="Actin-like ATPase domain"/>
    <property type="match status" value="2"/>
</dbReference>
<dbReference type="AlphaFoldDB" id="A0A6B3SH06"/>
<gene>
    <name evidence="2" type="ORF">G3574_03495</name>
</gene>
<dbReference type="InterPro" id="IPR043129">
    <property type="entry name" value="ATPase_NBD"/>
</dbReference>
<name>A0A6B3SH06_9BURK</name>
<comment type="caution">
    <text evidence="2">The sequence shown here is derived from an EMBL/GenBank/DDBJ whole genome shotgun (WGS) entry which is preliminary data.</text>
</comment>
<reference evidence="2 3" key="1">
    <citation type="submission" date="2020-02" db="EMBL/GenBank/DDBJ databases">
        <authorList>
            <person name="Kim M.K."/>
        </authorList>
    </citation>
    <scope>NUCLEOTIDE SEQUENCE [LARGE SCALE GENOMIC DNA]</scope>
    <source>
        <strain evidence="2 3">17J57-3</strain>
    </source>
</reference>
<dbReference type="EMBL" id="JAAIVB010000011">
    <property type="protein sequence ID" value="NEX60134.1"/>
    <property type="molecule type" value="Genomic_DNA"/>
</dbReference>
<dbReference type="RefSeq" id="WP_163960635.1">
    <property type="nucleotide sequence ID" value="NZ_JAAIVB010000011.1"/>
</dbReference>